<dbReference type="AlphaFoldDB" id="A0A0C3C9H4"/>
<dbReference type="EMBL" id="KN831783">
    <property type="protein sequence ID" value="KIM40216.1"/>
    <property type="molecule type" value="Genomic_DNA"/>
</dbReference>
<name>A0A0C3C9H4_HEBCY</name>
<accession>A0A0C3C9H4</accession>
<reference evidence="1 2" key="1">
    <citation type="submission" date="2014-04" db="EMBL/GenBank/DDBJ databases">
        <authorList>
            <consortium name="DOE Joint Genome Institute"/>
            <person name="Kuo A."/>
            <person name="Gay G."/>
            <person name="Dore J."/>
            <person name="Kohler A."/>
            <person name="Nagy L.G."/>
            <person name="Floudas D."/>
            <person name="Copeland A."/>
            <person name="Barry K.W."/>
            <person name="Cichocki N."/>
            <person name="Veneault-Fourrey C."/>
            <person name="LaButti K."/>
            <person name="Lindquist E.A."/>
            <person name="Lipzen A."/>
            <person name="Lundell T."/>
            <person name="Morin E."/>
            <person name="Murat C."/>
            <person name="Sun H."/>
            <person name="Tunlid A."/>
            <person name="Henrissat B."/>
            <person name="Grigoriev I.V."/>
            <person name="Hibbett D.S."/>
            <person name="Martin F."/>
            <person name="Nordberg H.P."/>
            <person name="Cantor M.N."/>
            <person name="Hua S.X."/>
        </authorList>
    </citation>
    <scope>NUCLEOTIDE SEQUENCE [LARGE SCALE GENOMIC DNA]</scope>
    <source>
        <strain evidence="2">h7</strain>
    </source>
</reference>
<evidence type="ECO:0000313" key="1">
    <source>
        <dbReference type="EMBL" id="KIM40216.1"/>
    </source>
</evidence>
<evidence type="ECO:0000313" key="2">
    <source>
        <dbReference type="Proteomes" id="UP000053424"/>
    </source>
</evidence>
<protein>
    <submittedName>
        <fullName evidence="1">Uncharacterized protein</fullName>
    </submittedName>
</protein>
<sequence>MYVCGMMAVVAMISENWRESDDFGAGHTCLIAEKVFRRQMRRHSSRSRVQYAFWGGERRSLASAEKHILVFLLQQLPAGDEGKEALPCGCLPYTAMGRVRE</sequence>
<keyword evidence="2" id="KW-1185">Reference proteome</keyword>
<gene>
    <name evidence="1" type="ORF">M413DRAFT_174418</name>
</gene>
<reference evidence="2" key="2">
    <citation type="submission" date="2015-01" db="EMBL/GenBank/DDBJ databases">
        <title>Evolutionary Origins and Diversification of the Mycorrhizal Mutualists.</title>
        <authorList>
            <consortium name="DOE Joint Genome Institute"/>
            <consortium name="Mycorrhizal Genomics Consortium"/>
            <person name="Kohler A."/>
            <person name="Kuo A."/>
            <person name="Nagy L.G."/>
            <person name="Floudas D."/>
            <person name="Copeland A."/>
            <person name="Barry K.W."/>
            <person name="Cichocki N."/>
            <person name="Veneault-Fourrey C."/>
            <person name="LaButti K."/>
            <person name="Lindquist E.A."/>
            <person name="Lipzen A."/>
            <person name="Lundell T."/>
            <person name="Morin E."/>
            <person name="Murat C."/>
            <person name="Riley R."/>
            <person name="Ohm R."/>
            <person name="Sun H."/>
            <person name="Tunlid A."/>
            <person name="Henrissat B."/>
            <person name="Grigoriev I.V."/>
            <person name="Hibbett D.S."/>
            <person name="Martin F."/>
        </authorList>
    </citation>
    <scope>NUCLEOTIDE SEQUENCE [LARGE SCALE GENOMIC DNA]</scope>
    <source>
        <strain evidence="2">h7</strain>
    </source>
</reference>
<dbReference type="HOGENOM" id="CLU_2292041_0_0_1"/>
<dbReference type="Proteomes" id="UP000053424">
    <property type="component" value="Unassembled WGS sequence"/>
</dbReference>
<organism evidence="1 2">
    <name type="scientific">Hebeloma cylindrosporum</name>
    <dbReference type="NCBI Taxonomy" id="76867"/>
    <lineage>
        <taxon>Eukaryota</taxon>
        <taxon>Fungi</taxon>
        <taxon>Dikarya</taxon>
        <taxon>Basidiomycota</taxon>
        <taxon>Agaricomycotina</taxon>
        <taxon>Agaricomycetes</taxon>
        <taxon>Agaricomycetidae</taxon>
        <taxon>Agaricales</taxon>
        <taxon>Agaricineae</taxon>
        <taxon>Hymenogastraceae</taxon>
        <taxon>Hebeloma</taxon>
    </lineage>
</organism>
<proteinExistence type="predicted"/>